<evidence type="ECO:0000313" key="2">
    <source>
        <dbReference type="EMBL" id="RIV17697.1"/>
    </source>
</evidence>
<dbReference type="Pfam" id="PF00494">
    <property type="entry name" value="SQS_PSY"/>
    <property type="match status" value="1"/>
</dbReference>
<dbReference type="GO" id="GO:0051996">
    <property type="term" value="F:squalene synthase [NAD(P)H] activity"/>
    <property type="evidence" value="ECO:0007669"/>
    <property type="project" value="InterPro"/>
</dbReference>
<dbReference type="InterPro" id="IPR019845">
    <property type="entry name" value="Squalene/phytoene_synthase_CS"/>
</dbReference>
<proteinExistence type="predicted"/>
<dbReference type="Proteomes" id="UP000283523">
    <property type="component" value="Unassembled WGS sequence"/>
</dbReference>
<keyword evidence="3" id="KW-1185">Reference proteome</keyword>
<keyword evidence="1" id="KW-0808">Transferase</keyword>
<dbReference type="AlphaFoldDB" id="A0A418LWR5"/>
<dbReference type="SFLD" id="SFLDS00005">
    <property type="entry name" value="Isoprenoid_Synthase_Type_I"/>
    <property type="match status" value="1"/>
</dbReference>
<reference evidence="2 3" key="1">
    <citation type="submission" date="2018-08" db="EMBL/GenBank/DDBJ databases">
        <title>Fibrisoma montanum sp. nov., isolated from Danxia mountain soil.</title>
        <authorList>
            <person name="Huang Y."/>
        </authorList>
    </citation>
    <scope>NUCLEOTIDE SEQUENCE [LARGE SCALE GENOMIC DNA]</scope>
    <source>
        <strain evidence="2 3">HYT19</strain>
    </source>
</reference>
<dbReference type="SFLD" id="SFLDG01212">
    <property type="entry name" value="Phytoene_synthase_like"/>
    <property type="match status" value="1"/>
</dbReference>
<dbReference type="InterPro" id="IPR008949">
    <property type="entry name" value="Isoprenoid_synthase_dom_sf"/>
</dbReference>
<dbReference type="SUPFAM" id="SSF48576">
    <property type="entry name" value="Terpenoid synthases"/>
    <property type="match status" value="1"/>
</dbReference>
<dbReference type="InterPro" id="IPR044843">
    <property type="entry name" value="Trans_IPPS_bact-type"/>
</dbReference>
<dbReference type="GO" id="GO:0016117">
    <property type="term" value="P:carotenoid biosynthetic process"/>
    <property type="evidence" value="ECO:0007669"/>
    <property type="project" value="UniProtKB-ARBA"/>
</dbReference>
<name>A0A418LWR5_9BACT</name>
<dbReference type="InterPro" id="IPR033904">
    <property type="entry name" value="Trans_IPPS_HH"/>
</dbReference>
<dbReference type="GO" id="GO:0004311">
    <property type="term" value="F:geranylgeranyl diphosphate synthase activity"/>
    <property type="evidence" value="ECO:0007669"/>
    <property type="project" value="InterPro"/>
</dbReference>
<dbReference type="EMBL" id="QXED01000016">
    <property type="protein sequence ID" value="RIV17697.1"/>
    <property type="molecule type" value="Genomic_DNA"/>
</dbReference>
<dbReference type="OrthoDB" id="9787280at2"/>
<comment type="caution">
    <text evidence="2">The sequence shown here is derived from an EMBL/GenBank/DDBJ whole genome shotgun (WGS) entry which is preliminary data.</text>
</comment>
<accession>A0A418LWR5</accession>
<dbReference type="PROSITE" id="PS01045">
    <property type="entry name" value="SQUALEN_PHYTOEN_SYN_2"/>
    <property type="match status" value="1"/>
</dbReference>
<dbReference type="SFLD" id="SFLDG01018">
    <property type="entry name" value="Squalene/Phytoene_Synthase_Lik"/>
    <property type="match status" value="1"/>
</dbReference>
<protein>
    <submittedName>
        <fullName evidence="2">Phytoene/squalene synthase family protein</fullName>
    </submittedName>
</protein>
<dbReference type="Gene3D" id="1.10.600.10">
    <property type="entry name" value="Farnesyl Diphosphate Synthase"/>
    <property type="match status" value="1"/>
</dbReference>
<organism evidence="2 3">
    <name type="scientific">Fibrisoma montanum</name>
    <dbReference type="NCBI Taxonomy" id="2305895"/>
    <lineage>
        <taxon>Bacteria</taxon>
        <taxon>Pseudomonadati</taxon>
        <taxon>Bacteroidota</taxon>
        <taxon>Cytophagia</taxon>
        <taxon>Cytophagales</taxon>
        <taxon>Spirosomataceae</taxon>
        <taxon>Fibrisoma</taxon>
    </lineage>
</organism>
<dbReference type="RefSeq" id="WP_119671663.1">
    <property type="nucleotide sequence ID" value="NZ_QXED01000016.1"/>
</dbReference>
<dbReference type="CDD" id="cd00683">
    <property type="entry name" value="Trans_IPPS_HH"/>
    <property type="match status" value="1"/>
</dbReference>
<dbReference type="PANTHER" id="PTHR31480">
    <property type="entry name" value="BIFUNCTIONAL LYCOPENE CYCLASE/PHYTOENE SYNTHASE"/>
    <property type="match status" value="1"/>
</dbReference>
<dbReference type="InterPro" id="IPR002060">
    <property type="entry name" value="Squ/phyt_synthse"/>
</dbReference>
<gene>
    <name evidence="2" type="ORF">DYU11_31120</name>
</gene>
<evidence type="ECO:0000256" key="1">
    <source>
        <dbReference type="ARBA" id="ARBA00022679"/>
    </source>
</evidence>
<sequence length="282" mass="32264">MSLDLFHSTAIGCSRLITQAYSTSFSIGVRLLNSQYRGAIYAIYGYVRLADELVDTFHQFDKAELFRQLSQETAQALQDGLSLNPVIHAFVQAVRRYRIDPALLDAFLNSMEMDLTVQTYQVSQYQQYVYGSAEVVGLMCLRVFCDGDDTLYFQLREPARRLGAAFQKVNFLRDIASDLHDRGRLYFPGVDFIQFKAADKQRIEAEITQDFAAALPGIVRLPRGVRLGVYVAYRYYLDLFAQLRRHAPTAILTQRVRVSNQRKVWILIRSSFRHLLLPVLGG</sequence>
<evidence type="ECO:0000313" key="3">
    <source>
        <dbReference type="Proteomes" id="UP000283523"/>
    </source>
</evidence>